<dbReference type="InterPro" id="IPR036047">
    <property type="entry name" value="F-box-like_dom_sf"/>
</dbReference>
<organism evidence="2 3">
    <name type="scientific">Pristionchus entomophagus</name>
    <dbReference type="NCBI Taxonomy" id="358040"/>
    <lineage>
        <taxon>Eukaryota</taxon>
        <taxon>Metazoa</taxon>
        <taxon>Ecdysozoa</taxon>
        <taxon>Nematoda</taxon>
        <taxon>Chromadorea</taxon>
        <taxon>Rhabditida</taxon>
        <taxon>Rhabditina</taxon>
        <taxon>Diplogasteromorpha</taxon>
        <taxon>Diplogasteroidea</taxon>
        <taxon>Neodiplogasteridae</taxon>
        <taxon>Pristionchus</taxon>
    </lineage>
</organism>
<dbReference type="Proteomes" id="UP001432027">
    <property type="component" value="Unassembled WGS sequence"/>
</dbReference>
<proteinExistence type="predicted"/>
<accession>A0AAV5SC33</accession>
<dbReference type="InterPro" id="IPR001810">
    <property type="entry name" value="F-box_dom"/>
</dbReference>
<keyword evidence="3" id="KW-1185">Reference proteome</keyword>
<dbReference type="SUPFAM" id="SSF81383">
    <property type="entry name" value="F-box domain"/>
    <property type="match status" value="1"/>
</dbReference>
<dbReference type="EMBL" id="BTSX01000001">
    <property type="protein sequence ID" value="GMS80891.1"/>
    <property type="molecule type" value="Genomic_DNA"/>
</dbReference>
<dbReference type="PROSITE" id="PS50181">
    <property type="entry name" value="FBOX"/>
    <property type="match status" value="1"/>
</dbReference>
<evidence type="ECO:0000259" key="1">
    <source>
        <dbReference type="PROSITE" id="PS50181"/>
    </source>
</evidence>
<gene>
    <name evidence="2" type="ORF">PENTCL1PPCAC_3066</name>
</gene>
<feature type="domain" description="F-box" evidence="1">
    <location>
        <begin position="30"/>
        <end position="57"/>
    </location>
</feature>
<dbReference type="AlphaFoldDB" id="A0AAV5SC33"/>
<evidence type="ECO:0000313" key="2">
    <source>
        <dbReference type="EMBL" id="GMS80891.1"/>
    </source>
</evidence>
<comment type="caution">
    <text evidence="2">The sequence shown here is derived from an EMBL/GenBank/DDBJ whole genome shotgun (WGS) entry which is preliminary data.</text>
</comment>
<evidence type="ECO:0000313" key="3">
    <source>
        <dbReference type="Proteomes" id="UP001432027"/>
    </source>
</evidence>
<name>A0AAV5SC33_9BILA</name>
<feature type="non-terminal residue" evidence="2">
    <location>
        <position position="127"/>
    </location>
</feature>
<protein>
    <recommendedName>
        <fullName evidence="1">F-box domain-containing protein</fullName>
    </recommendedName>
</protein>
<sequence length="127" mass="14805">AEIQIEKENAWIDQTIGMRYDLSEVKVEQPFPLMELPNEIICIILRHLNTVDRLRARVNKRLYLLEWADQYQISQLTILQGDMSPIDPTIPGKVNMMLDVATLPSHVAFLLKLERNVRVESIFFSVR</sequence>
<feature type="non-terminal residue" evidence="2">
    <location>
        <position position="1"/>
    </location>
</feature>
<reference evidence="2" key="1">
    <citation type="submission" date="2023-10" db="EMBL/GenBank/DDBJ databases">
        <title>Genome assembly of Pristionchus species.</title>
        <authorList>
            <person name="Yoshida K."/>
            <person name="Sommer R.J."/>
        </authorList>
    </citation>
    <scope>NUCLEOTIDE SEQUENCE</scope>
    <source>
        <strain evidence="2">RS0144</strain>
    </source>
</reference>
<dbReference type="CDD" id="cd09917">
    <property type="entry name" value="F-box_SF"/>
    <property type="match status" value="1"/>
</dbReference>
<dbReference type="Pfam" id="PF00646">
    <property type="entry name" value="F-box"/>
    <property type="match status" value="1"/>
</dbReference>